<feature type="transmembrane region" description="Helical" evidence="10">
    <location>
        <begin position="144"/>
        <end position="166"/>
    </location>
</feature>
<evidence type="ECO:0000313" key="12">
    <source>
        <dbReference type="Proteomes" id="UP001145021"/>
    </source>
</evidence>
<protein>
    <recommendedName>
        <fullName evidence="13">GPI transamidase subunit PIG-U</fullName>
    </recommendedName>
</protein>
<evidence type="ECO:0008006" key="13">
    <source>
        <dbReference type="Google" id="ProtNLM"/>
    </source>
</evidence>
<evidence type="ECO:0000256" key="5">
    <source>
        <dbReference type="ARBA" id="ARBA00022692"/>
    </source>
</evidence>
<dbReference type="GO" id="GO:0042765">
    <property type="term" value="C:GPI-anchor transamidase complex"/>
    <property type="evidence" value="ECO:0007669"/>
    <property type="project" value="InterPro"/>
</dbReference>
<keyword evidence="6" id="KW-0256">Endoplasmic reticulum</keyword>
<evidence type="ECO:0000256" key="7">
    <source>
        <dbReference type="ARBA" id="ARBA00022989"/>
    </source>
</evidence>
<evidence type="ECO:0000256" key="6">
    <source>
        <dbReference type="ARBA" id="ARBA00022824"/>
    </source>
</evidence>
<evidence type="ECO:0000256" key="10">
    <source>
        <dbReference type="SAM" id="Phobius"/>
    </source>
</evidence>
<evidence type="ECO:0000256" key="3">
    <source>
        <dbReference type="ARBA" id="ARBA00010026"/>
    </source>
</evidence>
<keyword evidence="5 10" id="KW-0812">Transmembrane</keyword>
<dbReference type="GO" id="GO:0006506">
    <property type="term" value="P:GPI anchor biosynthetic process"/>
    <property type="evidence" value="ECO:0007669"/>
    <property type="project" value="UniProtKB-KW"/>
</dbReference>
<accession>A0A9W7XFY3</accession>
<dbReference type="EMBL" id="JANBOH010000230">
    <property type="protein sequence ID" value="KAJ1643690.1"/>
    <property type="molecule type" value="Genomic_DNA"/>
</dbReference>
<keyword evidence="4" id="KW-0337">GPI-anchor biosynthesis</keyword>
<name>A0A9W7XFY3_9FUNG</name>
<keyword evidence="8 10" id="KW-0472">Membrane</keyword>
<dbReference type="PANTHER" id="PTHR13121">
    <property type="entry name" value="GPI TRANSAMIDASE COMPONENT PIG-U"/>
    <property type="match status" value="1"/>
</dbReference>
<comment type="similarity">
    <text evidence="3">Belongs to the PIGU family.</text>
</comment>
<evidence type="ECO:0000256" key="2">
    <source>
        <dbReference type="ARBA" id="ARBA00004687"/>
    </source>
</evidence>
<dbReference type="AlphaFoldDB" id="A0A9W7XFY3"/>
<dbReference type="GO" id="GO:0016255">
    <property type="term" value="P:attachment of GPI anchor to protein"/>
    <property type="evidence" value="ECO:0007669"/>
    <property type="project" value="InterPro"/>
</dbReference>
<reference evidence="11" key="1">
    <citation type="submission" date="2022-07" db="EMBL/GenBank/DDBJ databases">
        <title>Phylogenomic reconstructions and comparative analyses of Kickxellomycotina fungi.</title>
        <authorList>
            <person name="Reynolds N.K."/>
            <person name="Stajich J.E."/>
            <person name="Barry K."/>
            <person name="Grigoriev I.V."/>
            <person name="Crous P."/>
            <person name="Smith M.E."/>
        </authorList>
    </citation>
    <scope>NUCLEOTIDE SEQUENCE</scope>
    <source>
        <strain evidence="11">NBRC 105413</strain>
    </source>
</reference>
<evidence type="ECO:0000313" key="11">
    <source>
        <dbReference type="EMBL" id="KAJ1643690.1"/>
    </source>
</evidence>
<feature type="transmembrane region" description="Helical" evidence="10">
    <location>
        <begin position="238"/>
        <end position="268"/>
    </location>
</feature>
<comment type="subcellular location">
    <subcellularLocation>
        <location evidence="1">Endoplasmic reticulum membrane</location>
        <topology evidence="1">Multi-pass membrane protein</topology>
    </subcellularLocation>
</comment>
<dbReference type="Proteomes" id="UP001145021">
    <property type="component" value="Unassembled WGS sequence"/>
</dbReference>
<keyword evidence="7 10" id="KW-1133">Transmembrane helix</keyword>
<gene>
    <name evidence="11" type="ORF">LPJ64_004562</name>
</gene>
<dbReference type="PANTHER" id="PTHR13121:SF0">
    <property type="entry name" value="PHOSPHATIDYLINOSITOL GLYCAN ANCHOR BIOSYNTHESIS CLASS U PROTEIN"/>
    <property type="match status" value="1"/>
</dbReference>
<feature type="transmembrane region" description="Helical" evidence="10">
    <location>
        <begin position="280"/>
        <end position="305"/>
    </location>
</feature>
<evidence type="ECO:0000256" key="8">
    <source>
        <dbReference type="ARBA" id="ARBA00023136"/>
    </source>
</evidence>
<dbReference type="Pfam" id="PF06728">
    <property type="entry name" value="PIG-U"/>
    <property type="match status" value="1"/>
</dbReference>
<dbReference type="InterPro" id="IPR009600">
    <property type="entry name" value="PIG-U"/>
</dbReference>
<evidence type="ECO:0000256" key="9">
    <source>
        <dbReference type="SAM" id="MobiDB-lite"/>
    </source>
</evidence>
<feature type="transmembrane region" description="Helical" evidence="10">
    <location>
        <begin position="369"/>
        <end position="387"/>
    </location>
</feature>
<evidence type="ECO:0000256" key="4">
    <source>
        <dbReference type="ARBA" id="ARBA00022502"/>
    </source>
</evidence>
<feature type="transmembrane region" description="Helical" evidence="10">
    <location>
        <begin position="408"/>
        <end position="430"/>
    </location>
</feature>
<comment type="pathway">
    <text evidence="2">Glycolipid biosynthesis; glycosylphosphatidylinositol-anchor biosynthesis.</text>
</comment>
<sequence length="486" mass="53290">MTADTLEQVVRESSKQSPKRSKQELANALVETLARGAATNTGGKPEASSSSSSSSLPKQRHSEGARLMRVLALGFALRFAILAFSPDFVSRHLAARVELSTPATSYKRLIEGLHLAAQGISPFDGGLFHQSPLLLILFRVPFGWLPRICSDLLFIAADVLVALMLAKIAAKKTTLPGFASRPLVPGETVFRCSPSVVAMLYLFNPLTLATCLARSTIVFSHLATVSVLYFGVSDKPDLAVALAAVATHLSLYPAVLVAPLALMAGGMLFQPEARSRSSSLAAGAVLALCKFAACFAAIHFLFVLLYGSNYFSATFEFTLQATDLQPNVGLFWYFFIEIFDEFRQFFIAVFQLTALAFTVPISWRFRDDPLFGSVMLVGVVSALKSYPSWGDLSLFLGLIPIYEELAKYMQYTFLSANLLLYGLGLAPVFWHLWIEQGSGNANFFYAATLVYVFGQITLLFDLGSAQLRRQLDIEHPETRERTVVQE</sequence>
<feature type="transmembrane region" description="Helical" evidence="10">
    <location>
        <begin position="345"/>
        <end position="363"/>
    </location>
</feature>
<keyword evidence="12" id="KW-1185">Reference proteome</keyword>
<organism evidence="11 12">
    <name type="scientific">Coemansia asiatica</name>
    <dbReference type="NCBI Taxonomy" id="1052880"/>
    <lineage>
        <taxon>Eukaryota</taxon>
        <taxon>Fungi</taxon>
        <taxon>Fungi incertae sedis</taxon>
        <taxon>Zoopagomycota</taxon>
        <taxon>Kickxellomycotina</taxon>
        <taxon>Kickxellomycetes</taxon>
        <taxon>Kickxellales</taxon>
        <taxon>Kickxellaceae</taxon>
        <taxon>Coemansia</taxon>
    </lineage>
</organism>
<feature type="transmembrane region" description="Helical" evidence="10">
    <location>
        <begin position="442"/>
        <end position="460"/>
    </location>
</feature>
<proteinExistence type="inferred from homology"/>
<comment type="caution">
    <text evidence="11">The sequence shown here is derived from an EMBL/GenBank/DDBJ whole genome shotgun (WGS) entry which is preliminary data.</text>
</comment>
<evidence type="ECO:0000256" key="1">
    <source>
        <dbReference type="ARBA" id="ARBA00004477"/>
    </source>
</evidence>
<feature type="region of interest" description="Disordered" evidence="9">
    <location>
        <begin position="1"/>
        <end position="59"/>
    </location>
</feature>